<feature type="compositionally biased region" description="Low complexity" evidence="1">
    <location>
        <begin position="45"/>
        <end position="71"/>
    </location>
</feature>
<comment type="caution">
    <text evidence="2">The sequence shown here is derived from an EMBL/GenBank/DDBJ whole genome shotgun (WGS) entry which is preliminary data.</text>
</comment>
<reference evidence="2 3" key="1">
    <citation type="submission" date="2019-03" db="EMBL/GenBank/DDBJ databases">
        <title>First draft genome of Liparis tanakae, snailfish: a comprehensive survey of snailfish specific genes.</title>
        <authorList>
            <person name="Kim W."/>
            <person name="Song I."/>
            <person name="Jeong J.-H."/>
            <person name="Kim D."/>
            <person name="Kim S."/>
            <person name="Ryu S."/>
            <person name="Song J.Y."/>
            <person name="Lee S.K."/>
        </authorList>
    </citation>
    <scope>NUCLEOTIDE SEQUENCE [LARGE SCALE GENOMIC DNA]</scope>
    <source>
        <tissue evidence="2">Muscle</tissue>
    </source>
</reference>
<dbReference type="AlphaFoldDB" id="A0A4Z2GQT2"/>
<sequence>MTSLLELSRSILFLLHYHASSTFNSAHSSFSLSLSLSVPPPLLPPQGSSSSGRTRSFSLLPHLTPSSSPGSQRHLSHVASPSNIVTITHHKSPAAARRAKHLYPGRLLEVKEVGVRGVRICIQPRALRRGVQRRESIDALPTRGPLSCLDQDLLLLKATSAATLGCLGECLNILQQTQSRSRGPPPSHGSQCDYADHGAPSVPSSGAHHQRQGPAGLWLLSLPDGYHEPQCLY</sequence>
<feature type="region of interest" description="Disordered" evidence="1">
    <location>
        <begin position="43"/>
        <end position="78"/>
    </location>
</feature>
<dbReference type="EMBL" id="SRLO01000466">
    <property type="protein sequence ID" value="TNN55072.1"/>
    <property type="molecule type" value="Genomic_DNA"/>
</dbReference>
<evidence type="ECO:0000313" key="3">
    <source>
        <dbReference type="Proteomes" id="UP000314294"/>
    </source>
</evidence>
<dbReference type="Proteomes" id="UP000314294">
    <property type="component" value="Unassembled WGS sequence"/>
</dbReference>
<name>A0A4Z2GQT2_9TELE</name>
<keyword evidence="3" id="KW-1185">Reference proteome</keyword>
<evidence type="ECO:0000313" key="2">
    <source>
        <dbReference type="EMBL" id="TNN55072.1"/>
    </source>
</evidence>
<organism evidence="2 3">
    <name type="scientific">Liparis tanakae</name>
    <name type="common">Tanaka's snailfish</name>
    <dbReference type="NCBI Taxonomy" id="230148"/>
    <lineage>
        <taxon>Eukaryota</taxon>
        <taxon>Metazoa</taxon>
        <taxon>Chordata</taxon>
        <taxon>Craniata</taxon>
        <taxon>Vertebrata</taxon>
        <taxon>Euteleostomi</taxon>
        <taxon>Actinopterygii</taxon>
        <taxon>Neopterygii</taxon>
        <taxon>Teleostei</taxon>
        <taxon>Neoteleostei</taxon>
        <taxon>Acanthomorphata</taxon>
        <taxon>Eupercaria</taxon>
        <taxon>Perciformes</taxon>
        <taxon>Cottioidei</taxon>
        <taxon>Cottales</taxon>
        <taxon>Liparidae</taxon>
        <taxon>Liparis</taxon>
    </lineage>
</organism>
<gene>
    <name evidence="2" type="primary">OSBPL10_1</name>
    <name evidence="2" type="ORF">EYF80_034701</name>
</gene>
<accession>A0A4Z2GQT2</accession>
<dbReference type="OrthoDB" id="48057at2759"/>
<evidence type="ECO:0000256" key="1">
    <source>
        <dbReference type="SAM" id="MobiDB-lite"/>
    </source>
</evidence>
<protein>
    <submittedName>
        <fullName evidence="2">Oxysterol-binding protein-related protein 10</fullName>
    </submittedName>
</protein>
<proteinExistence type="predicted"/>
<feature type="region of interest" description="Disordered" evidence="1">
    <location>
        <begin position="178"/>
        <end position="210"/>
    </location>
</feature>